<accession>J9DH78</accession>
<gene>
    <name evidence="2" type="ORF">EDEG_03568</name>
</gene>
<dbReference type="Proteomes" id="UP000003163">
    <property type="component" value="Unassembled WGS sequence"/>
</dbReference>
<dbReference type="InParanoid" id="J9DH78"/>
<evidence type="ECO:0000313" key="3">
    <source>
        <dbReference type="Proteomes" id="UP000003163"/>
    </source>
</evidence>
<organism evidence="2 3">
    <name type="scientific">Edhazardia aedis (strain USNM 41457)</name>
    <name type="common">Microsporidian parasite</name>
    <dbReference type="NCBI Taxonomy" id="1003232"/>
    <lineage>
        <taxon>Eukaryota</taxon>
        <taxon>Fungi</taxon>
        <taxon>Fungi incertae sedis</taxon>
        <taxon>Microsporidia</taxon>
        <taxon>Edhazardia</taxon>
    </lineage>
</organism>
<reference evidence="3" key="2">
    <citation type="submission" date="2015-07" db="EMBL/GenBank/DDBJ databases">
        <title>Contrasting host-pathogen interactions and genome evolution in two generalist and specialist microsporidian pathogens of mosquitoes.</title>
        <authorList>
            <consortium name="The Broad Institute Genomics Platform"/>
            <consortium name="The Broad Institute Genome Sequencing Center for Infectious Disease"/>
            <person name="Cuomo C.A."/>
            <person name="Sanscrainte N.D."/>
            <person name="Goldberg J.M."/>
            <person name="Heiman D."/>
            <person name="Young S."/>
            <person name="Zeng Q."/>
            <person name="Becnel J.J."/>
            <person name="Birren B.W."/>
        </authorList>
    </citation>
    <scope>NUCLEOTIDE SEQUENCE [LARGE SCALE GENOMIC DNA]</scope>
    <source>
        <strain evidence="3">USNM 41457</strain>
    </source>
</reference>
<reference evidence="2 3" key="1">
    <citation type="submission" date="2011-08" db="EMBL/GenBank/DDBJ databases">
        <authorList>
            <person name="Liu Z.J."/>
            <person name="Shi F.L."/>
            <person name="Lu J.Q."/>
            <person name="Li M."/>
            <person name="Wang Z.L."/>
        </authorList>
    </citation>
    <scope>NUCLEOTIDE SEQUENCE [LARGE SCALE GENOMIC DNA]</scope>
    <source>
        <strain evidence="2 3">USNM 41457</strain>
    </source>
</reference>
<keyword evidence="1" id="KW-0732">Signal</keyword>
<evidence type="ECO:0000256" key="1">
    <source>
        <dbReference type="SAM" id="SignalP"/>
    </source>
</evidence>
<feature type="signal peptide" evidence="1">
    <location>
        <begin position="1"/>
        <end position="16"/>
    </location>
</feature>
<evidence type="ECO:0000313" key="2">
    <source>
        <dbReference type="EMBL" id="EJW01960.2"/>
    </source>
</evidence>
<keyword evidence="3" id="KW-1185">Reference proteome</keyword>
<comment type="caution">
    <text evidence="2">The sequence shown here is derived from an EMBL/GenBank/DDBJ whole genome shotgun (WGS) entry which is preliminary data.</text>
</comment>
<feature type="chain" id="PRO_5005686504" evidence="1">
    <location>
        <begin position="17"/>
        <end position="270"/>
    </location>
</feature>
<feature type="non-terminal residue" evidence="2">
    <location>
        <position position="270"/>
    </location>
</feature>
<name>J9DH78_EDHAE</name>
<dbReference type="HOGENOM" id="CLU_1038381_0_0_1"/>
<protein>
    <submittedName>
        <fullName evidence="2">Uncharacterized protein</fullName>
    </submittedName>
</protein>
<sequence>MLMIICVFWFTLYIRASNNDIGLNILDDFTWHEVNFAQTDSVYTIDQYENTTSNKENPRKIFENHFCLPKEVENNIIEPVMYDIAASISEHFMSNLNFGVKNIEKVFLIEKIHMTESRNNTDLGFYVYYELKINLNKKIIFRIKKLSSNSSRLDYKYVIYNVCEICTCNILHDKLIFEDNEPTIKRRRTCVDDEFSTLEKIVINTKIDSIHTERCSTEPENNHLDHIVEPSTKRKLIIEPENIFENDEIILNCEYYSSAESELDLENIEV</sequence>
<dbReference type="VEuPathDB" id="MicrosporidiaDB:EDEG_03568"/>
<dbReference type="AlphaFoldDB" id="J9DH78"/>
<dbReference type="EMBL" id="AFBI03000099">
    <property type="protein sequence ID" value="EJW01960.2"/>
    <property type="molecule type" value="Genomic_DNA"/>
</dbReference>
<proteinExistence type="predicted"/>